<comment type="caution">
    <text evidence="2">The sequence shown here is derived from an EMBL/GenBank/DDBJ whole genome shotgun (WGS) entry which is preliminary data.</text>
</comment>
<dbReference type="InterPro" id="IPR029055">
    <property type="entry name" value="Ntn_hydrolases_N"/>
</dbReference>
<evidence type="ECO:0000259" key="1">
    <source>
        <dbReference type="PROSITE" id="PS51278"/>
    </source>
</evidence>
<dbReference type="Proteomes" id="UP000217566">
    <property type="component" value="Unassembled WGS sequence"/>
</dbReference>
<keyword evidence="2" id="KW-0808">Transferase</keyword>
<dbReference type="AlphaFoldDB" id="A0A6H2NVK9"/>
<evidence type="ECO:0000313" key="2">
    <source>
        <dbReference type="EMBL" id="TVS92629.1"/>
    </source>
</evidence>
<organism evidence="2">
    <name type="scientific">Wolbachia pipientis</name>
    <dbReference type="NCBI Taxonomy" id="955"/>
    <lineage>
        <taxon>Bacteria</taxon>
        <taxon>Pseudomonadati</taxon>
        <taxon>Pseudomonadota</taxon>
        <taxon>Alphaproteobacteria</taxon>
        <taxon>Rickettsiales</taxon>
        <taxon>Anaplasmataceae</taxon>
        <taxon>Wolbachieae</taxon>
        <taxon>Wolbachia</taxon>
    </lineage>
</organism>
<dbReference type="PROSITE" id="PS51278">
    <property type="entry name" value="GATASE_TYPE_2"/>
    <property type="match status" value="1"/>
</dbReference>
<dbReference type="GO" id="GO:0016757">
    <property type="term" value="F:glycosyltransferase activity"/>
    <property type="evidence" value="ECO:0007669"/>
    <property type="project" value="UniProtKB-KW"/>
</dbReference>
<dbReference type="InterPro" id="IPR017932">
    <property type="entry name" value="GATase_2_dom"/>
</dbReference>
<dbReference type="SUPFAM" id="SSF56235">
    <property type="entry name" value="N-terminal nucleophile aminohydrolases (Ntn hydrolases)"/>
    <property type="match status" value="1"/>
</dbReference>
<gene>
    <name evidence="2" type="ORF">COM43_000270</name>
</gene>
<proteinExistence type="predicted"/>
<keyword evidence="2" id="KW-0328">Glycosyltransferase</keyword>
<dbReference type="Gene3D" id="3.60.20.10">
    <property type="entry name" value="Glutamine Phosphoribosylpyrophosphate, subunit 1, domain 1"/>
    <property type="match status" value="1"/>
</dbReference>
<dbReference type="EMBL" id="NWVK02000008">
    <property type="protein sequence ID" value="TVS92629.1"/>
    <property type="molecule type" value="Genomic_DNA"/>
</dbReference>
<feature type="domain" description="Glutamine amidotransferase type-2" evidence="1">
    <location>
        <begin position="9"/>
        <end position="49"/>
    </location>
</feature>
<protein>
    <submittedName>
        <fullName evidence="2">Amidophosphoribosyltransferase</fullName>
    </submittedName>
</protein>
<feature type="non-terminal residue" evidence="2">
    <location>
        <position position="49"/>
    </location>
</feature>
<name>A0A6H2NVK9_WOLPI</name>
<sequence length="49" mass="5378">MLDEVHEECGVFGISYNQSAAFNSILALHALQHRGQESFGVVTSNNDKL</sequence>
<reference evidence="2" key="1">
    <citation type="submission" date="2019-07" db="EMBL/GenBank/DDBJ databases">
        <title>Genome assemblies of Wolbachia strains wAlbA and wAlbB in wild caught Aedes albopictus specimens.</title>
        <authorList>
            <person name="Kulkarni A."/>
            <person name="Yu W."/>
            <person name="Xue R.-D."/>
            <person name="Ma Y."/>
            <person name="Xu J."/>
        </authorList>
    </citation>
    <scope>NUCLEOTIDE SEQUENCE</scope>
    <source>
        <strain evidence="2">FL2016</strain>
    </source>
</reference>
<accession>A0A6H2NVK9</accession>